<dbReference type="AlphaFoldDB" id="A0A061I674"/>
<proteinExistence type="predicted"/>
<dbReference type="Proteomes" id="UP000030759">
    <property type="component" value="Unassembled WGS sequence"/>
</dbReference>
<protein>
    <submittedName>
        <fullName evidence="1">Uncharacterized protein</fullName>
    </submittedName>
</protein>
<organism evidence="1 2">
    <name type="scientific">Cricetulus griseus</name>
    <name type="common">Chinese hamster</name>
    <name type="synonym">Cricetulus barabensis griseus</name>
    <dbReference type="NCBI Taxonomy" id="10029"/>
    <lineage>
        <taxon>Eukaryota</taxon>
        <taxon>Metazoa</taxon>
        <taxon>Chordata</taxon>
        <taxon>Craniata</taxon>
        <taxon>Vertebrata</taxon>
        <taxon>Euteleostomi</taxon>
        <taxon>Mammalia</taxon>
        <taxon>Eutheria</taxon>
        <taxon>Euarchontoglires</taxon>
        <taxon>Glires</taxon>
        <taxon>Rodentia</taxon>
        <taxon>Myomorpha</taxon>
        <taxon>Muroidea</taxon>
        <taxon>Cricetidae</taxon>
        <taxon>Cricetinae</taxon>
        <taxon>Cricetulus</taxon>
    </lineage>
</organism>
<gene>
    <name evidence="1" type="ORF">H671_3g11153</name>
</gene>
<name>A0A061I674_CRIGR</name>
<evidence type="ECO:0000313" key="2">
    <source>
        <dbReference type="Proteomes" id="UP000030759"/>
    </source>
</evidence>
<accession>A0A061I674</accession>
<evidence type="ECO:0000313" key="1">
    <source>
        <dbReference type="EMBL" id="ERE77328.1"/>
    </source>
</evidence>
<reference evidence="2" key="1">
    <citation type="journal article" date="2013" name="Nat. Biotechnol.">
        <title>Chinese hamster genome sequenced from sorted chromosomes.</title>
        <authorList>
            <person name="Brinkrolf K."/>
            <person name="Rupp O."/>
            <person name="Laux H."/>
            <person name="Kollin F."/>
            <person name="Ernst W."/>
            <person name="Linke B."/>
            <person name="Kofler R."/>
            <person name="Romand S."/>
            <person name="Hesse F."/>
            <person name="Budach W.E."/>
            <person name="Galosy S."/>
            <person name="Muller D."/>
            <person name="Noll T."/>
            <person name="Wienberg J."/>
            <person name="Jostock T."/>
            <person name="Leonard M."/>
            <person name="Grillari J."/>
            <person name="Tauch A."/>
            <person name="Goesmann A."/>
            <person name="Helk B."/>
            <person name="Mott J.E."/>
            <person name="Puhler A."/>
            <person name="Borth N."/>
        </authorList>
    </citation>
    <scope>NUCLEOTIDE SEQUENCE [LARGE SCALE GENOMIC DNA]</scope>
    <source>
        <strain evidence="2">17A/GY</strain>
    </source>
</reference>
<sequence length="78" mass="8906">MQIHVLTAHSMNLQAMRHSGVVYYSIQGILLFSRVSSTQVLQAYCCFHSTVDFRFLHFRTSSPIATYIIRTAFLAPKP</sequence>
<dbReference type="EMBL" id="KE673459">
    <property type="protein sequence ID" value="ERE77328.1"/>
    <property type="molecule type" value="Genomic_DNA"/>
</dbReference>